<dbReference type="InterPro" id="IPR026992">
    <property type="entry name" value="DIOX_N"/>
</dbReference>
<dbReference type="AlphaFoldDB" id="A0AAN7QQ33"/>
<evidence type="ECO:0000256" key="1">
    <source>
        <dbReference type="ARBA" id="ARBA00022723"/>
    </source>
</evidence>
<dbReference type="Pfam" id="PF14226">
    <property type="entry name" value="DIOX_N"/>
    <property type="match status" value="1"/>
</dbReference>
<proteinExistence type="predicted"/>
<evidence type="ECO:0000259" key="3">
    <source>
        <dbReference type="Pfam" id="PF14226"/>
    </source>
</evidence>
<keyword evidence="2" id="KW-0408">Iron</keyword>
<gene>
    <name evidence="4" type="ORF">SAY87_031762</name>
</gene>
<name>A0AAN7QQ33_9MYRT</name>
<keyword evidence="5" id="KW-1185">Reference proteome</keyword>
<organism evidence="4 5">
    <name type="scientific">Trapa incisa</name>
    <dbReference type="NCBI Taxonomy" id="236973"/>
    <lineage>
        <taxon>Eukaryota</taxon>
        <taxon>Viridiplantae</taxon>
        <taxon>Streptophyta</taxon>
        <taxon>Embryophyta</taxon>
        <taxon>Tracheophyta</taxon>
        <taxon>Spermatophyta</taxon>
        <taxon>Magnoliopsida</taxon>
        <taxon>eudicotyledons</taxon>
        <taxon>Gunneridae</taxon>
        <taxon>Pentapetalae</taxon>
        <taxon>rosids</taxon>
        <taxon>malvids</taxon>
        <taxon>Myrtales</taxon>
        <taxon>Lythraceae</taxon>
        <taxon>Trapa</taxon>
    </lineage>
</organism>
<dbReference type="GO" id="GO:0046872">
    <property type="term" value="F:metal ion binding"/>
    <property type="evidence" value="ECO:0007669"/>
    <property type="project" value="UniProtKB-KW"/>
</dbReference>
<sequence length="77" mass="8602">MVLMPSVDLSDFDPAHRDRVREEIGRACRVWGAFHVTGHCVPSGLLERVKVIGRVFFEDFSTEEKLNYACDGSSSAT</sequence>
<dbReference type="SUPFAM" id="SSF51197">
    <property type="entry name" value="Clavaminate synthase-like"/>
    <property type="match status" value="1"/>
</dbReference>
<reference evidence="4 5" key="1">
    <citation type="journal article" date="2023" name="Hortic Res">
        <title>Pangenome of water caltrop reveals structural variations and asymmetric subgenome divergence after allopolyploidization.</title>
        <authorList>
            <person name="Zhang X."/>
            <person name="Chen Y."/>
            <person name="Wang L."/>
            <person name="Yuan Y."/>
            <person name="Fang M."/>
            <person name="Shi L."/>
            <person name="Lu R."/>
            <person name="Comes H.P."/>
            <person name="Ma Y."/>
            <person name="Chen Y."/>
            <person name="Huang G."/>
            <person name="Zhou Y."/>
            <person name="Zheng Z."/>
            <person name="Qiu Y."/>
        </authorList>
    </citation>
    <scope>NUCLEOTIDE SEQUENCE [LARGE SCALE GENOMIC DNA]</scope>
    <source>
        <tissue evidence="4">Roots</tissue>
    </source>
</reference>
<evidence type="ECO:0000313" key="4">
    <source>
        <dbReference type="EMBL" id="KAK4771230.1"/>
    </source>
</evidence>
<accession>A0AAN7QQ33</accession>
<protein>
    <recommendedName>
        <fullName evidence="3">Non-haem dioxygenase N-terminal domain-containing protein</fullName>
    </recommendedName>
</protein>
<dbReference type="Proteomes" id="UP001345219">
    <property type="component" value="Chromosome 24"/>
</dbReference>
<keyword evidence="1" id="KW-0479">Metal-binding</keyword>
<dbReference type="InterPro" id="IPR027443">
    <property type="entry name" value="IPNS-like_sf"/>
</dbReference>
<dbReference type="EMBL" id="JAXIOK010000005">
    <property type="protein sequence ID" value="KAK4771230.1"/>
    <property type="molecule type" value="Genomic_DNA"/>
</dbReference>
<evidence type="ECO:0000313" key="5">
    <source>
        <dbReference type="Proteomes" id="UP001345219"/>
    </source>
</evidence>
<evidence type="ECO:0000256" key="2">
    <source>
        <dbReference type="ARBA" id="ARBA00023004"/>
    </source>
</evidence>
<comment type="caution">
    <text evidence="4">The sequence shown here is derived from an EMBL/GenBank/DDBJ whole genome shotgun (WGS) entry which is preliminary data.</text>
</comment>
<feature type="domain" description="Non-haem dioxygenase N-terminal" evidence="3">
    <location>
        <begin position="5"/>
        <end position="71"/>
    </location>
</feature>
<dbReference type="Gene3D" id="2.60.120.330">
    <property type="entry name" value="B-lactam Antibiotic, Isopenicillin N Synthase, Chain"/>
    <property type="match status" value="1"/>
</dbReference>